<reference evidence="1" key="1">
    <citation type="submission" date="2020-07" db="EMBL/GenBank/DDBJ databases">
        <authorList>
            <person name="Lin J."/>
        </authorList>
    </citation>
    <scope>NUCLEOTIDE SEQUENCE</scope>
</reference>
<dbReference type="AlphaFoldDB" id="A0A6V7NHV2"/>
<gene>
    <name evidence="1" type="ORF">CB5_LOCUS1382</name>
</gene>
<dbReference type="EMBL" id="LR862138">
    <property type="protein sequence ID" value="CAD1818171.1"/>
    <property type="molecule type" value="Genomic_DNA"/>
</dbReference>
<accession>A0A6V7NHV2</accession>
<organism evidence="1">
    <name type="scientific">Ananas comosus var. bracteatus</name>
    <name type="common">red pineapple</name>
    <dbReference type="NCBI Taxonomy" id="296719"/>
    <lineage>
        <taxon>Eukaryota</taxon>
        <taxon>Viridiplantae</taxon>
        <taxon>Streptophyta</taxon>
        <taxon>Embryophyta</taxon>
        <taxon>Tracheophyta</taxon>
        <taxon>Spermatophyta</taxon>
        <taxon>Magnoliopsida</taxon>
        <taxon>Liliopsida</taxon>
        <taxon>Poales</taxon>
        <taxon>Bromeliaceae</taxon>
        <taxon>Bromelioideae</taxon>
        <taxon>Ananas</taxon>
    </lineage>
</organism>
<evidence type="ECO:0000313" key="1">
    <source>
        <dbReference type="EMBL" id="CAD1818171.1"/>
    </source>
</evidence>
<sequence>MLCTKRVLNHVSPPSNFASSFSLFFLFSISHGFRYSPALLLPRDRSGPNKTSFIVRGTNLTSHEFGDIVVFDIALRSARSELEAHRSGSGHERVGFLCPTISSDTDKLRVHEGEYKGSTLTLFGRVPAVARRKDGGRRHRAVPACSGLRD</sequence>
<protein>
    <submittedName>
        <fullName evidence="1">Uncharacterized protein</fullName>
    </submittedName>
</protein>
<proteinExistence type="predicted"/>
<name>A0A6V7NHV2_ANACO</name>